<dbReference type="EMBL" id="CP071872">
    <property type="protein sequence ID" value="UNM12652.1"/>
    <property type="molecule type" value="Genomic_DNA"/>
</dbReference>
<dbReference type="Proteomes" id="UP000828924">
    <property type="component" value="Chromosome"/>
</dbReference>
<reference evidence="2 3" key="1">
    <citation type="submission" date="2021-03" db="EMBL/GenBank/DDBJ databases">
        <title>Complete genome of Streptomyces formicae strain 1H-GS9 (DSM 100524).</title>
        <authorList>
            <person name="Atanasov K.E."/>
            <person name="Altabella T."/>
            <person name="Ferrer A."/>
        </authorList>
    </citation>
    <scope>NUCLEOTIDE SEQUENCE [LARGE SCALE GENOMIC DNA]</scope>
    <source>
        <strain evidence="2 3">1H-GS9</strain>
    </source>
</reference>
<evidence type="ECO:0000313" key="2">
    <source>
        <dbReference type="EMBL" id="UNM12652.1"/>
    </source>
</evidence>
<gene>
    <name evidence="2" type="ORF">J4032_14980</name>
</gene>
<evidence type="ECO:0000313" key="3">
    <source>
        <dbReference type="Proteomes" id="UP000828924"/>
    </source>
</evidence>
<proteinExistence type="predicted"/>
<keyword evidence="3" id="KW-1185">Reference proteome</keyword>
<feature type="region of interest" description="Disordered" evidence="1">
    <location>
        <begin position="1"/>
        <end position="57"/>
    </location>
</feature>
<dbReference type="RefSeq" id="WP_242331265.1">
    <property type="nucleotide sequence ID" value="NZ_CP071872.1"/>
</dbReference>
<evidence type="ECO:0000256" key="1">
    <source>
        <dbReference type="SAM" id="MobiDB-lite"/>
    </source>
</evidence>
<sequence length="87" mass="9440">MDDFDLLRGSGDVADRRLTPPLGSGTAGWVEFPGDAASDSRTGRLDPPVVGGFTSDRRDFHGEDTYDGRTWEPNWNVDLTRAGRAGT</sequence>
<name>A0ABY3WMW7_9ACTN</name>
<protein>
    <submittedName>
        <fullName evidence="2">Uncharacterized protein</fullName>
    </submittedName>
</protein>
<organism evidence="2 3">
    <name type="scientific">Streptomyces formicae</name>
    <dbReference type="NCBI Taxonomy" id="1616117"/>
    <lineage>
        <taxon>Bacteria</taxon>
        <taxon>Bacillati</taxon>
        <taxon>Actinomycetota</taxon>
        <taxon>Actinomycetes</taxon>
        <taxon>Kitasatosporales</taxon>
        <taxon>Streptomycetaceae</taxon>
        <taxon>Streptomyces</taxon>
    </lineage>
</organism>
<accession>A0ABY3WMW7</accession>